<reference evidence="12" key="1">
    <citation type="submission" date="2013-03" db="EMBL/GenBank/DDBJ databases">
        <title>The Genome Sequence of Anopheles minimus MINIMUS1.</title>
        <authorList>
            <consortium name="The Broad Institute Genomics Platform"/>
            <person name="Neafsey D.E."/>
            <person name="Walton C."/>
            <person name="Walker B."/>
            <person name="Young S.K."/>
            <person name="Zeng Q."/>
            <person name="Gargeya S."/>
            <person name="Fitzgerald M."/>
            <person name="Haas B."/>
            <person name="Abouelleil A."/>
            <person name="Allen A.W."/>
            <person name="Alvarado L."/>
            <person name="Arachchi H.M."/>
            <person name="Berlin A.M."/>
            <person name="Chapman S.B."/>
            <person name="Gainer-Dewar J."/>
            <person name="Goldberg J."/>
            <person name="Griggs A."/>
            <person name="Gujja S."/>
            <person name="Hansen M."/>
            <person name="Howarth C."/>
            <person name="Imamovic A."/>
            <person name="Ireland A."/>
            <person name="Larimer J."/>
            <person name="McCowan C."/>
            <person name="Murphy C."/>
            <person name="Pearson M."/>
            <person name="Poon T.W."/>
            <person name="Priest M."/>
            <person name="Roberts A."/>
            <person name="Saif S."/>
            <person name="Shea T."/>
            <person name="Sisk P."/>
            <person name="Sykes S."/>
            <person name="Wortman J."/>
            <person name="Nusbaum C."/>
            <person name="Birren B."/>
        </authorList>
    </citation>
    <scope>NUCLEOTIDE SEQUENCE [LARGE SCALE GENOMIC DNA]</scope>
    <source>
        <strain evidence="12">MINIMUS1</strain>
    </source>
</reference>
<evidence type="ECO:0000256" key="8">
    <source>
        <dbReference type="PROSITE-ProRule" id="PRU01263"/>
    </source>
</evidence>
<keyword evidence="5 8" id="KW-0862">Zinc</keyword>
<evidence type="ECO:0000259" key="10">
    <source>
        <dbReference type="PROSITE" id="PS51915"/>
    </source>
</evidence>
<evidence type="ECO:0000259" key="9">
    <source>
        <dbReference type="PROSITE" id="PS50157"/>
    </source>
</evidence>
<evidence type="ECO:0000256" key="5">
    <source>
        <dbReference type="ARBA" id="ARBA00022833"/>
    </source>
</evidence>
<evidence type="ECO:0008006" key="13">
    <source>
        <dbReference type="Google" id="ProtNLM"/>
    </source>
</evidence>
<keyword evidence="12" id="KW-1185">Reference proteome</keyword>
<dbReference type="InterPro" id="IPR036236">
    <property type="entry name" value="Znf_C2H2_sf"/>
</dbReference>
<reference evidence="11" key="2">
    <citation type="submission" date="2020-05" db="UniProtKB">
        <authorList>
            <consortium name="EnsemblMetazoa"/>
        </authorList>
    </citation>
    <scope>IDENTIFICATION</scope>
    <source>
        <strain evidence="11">MINIMUS1</strain>
    </source>
</reference>
<dbReference type="Pfam" id="PF12874">
    <property type="entry name" value="zf-met"/>
    <property type="match status" value="1"/>
</dbReference>
<dbReference type="VEuPathDB" id="VectorBase:AMIN009333"/>
<keyword evidence="4 7" id="KW-0863">Zinc-finger</keyword>
<feature type="binding site" evidence="8">
    <location>
        <position position="376"/>
    </location>
    <ligand>
        <name>Zn(2+)</name>
        <dbReference type="ChEBI" id="CHEBI:29105"/>
    </ligand>
</feature>
<evidence type="ECO:0000256" key="7">
    <source>
        <dbReference type="PROSITE-ProRule" id="PRU00042"/>
    </source>
</evidence>
<dbReference type="EnsemblMetazoa" id="AMIN009333-RA">
    <property type="protein sequence ID" value="AMIN009333-PA"/>
    <property type="gene ID" value="AMIN009333"/>
</dbReference>
<dbReference type="PROSITE" id="PS00028">
    <property type="entry name" value="ZINC_FINGER_C2H2_1"/>
    <property type="match status" value="7"/>
</dbReference>
<feature type="domain" description="C2H2-type" evidence="9">
    <location>
        <begin position="110"/>
        <end position="137"/>
    </location>
</feature>
<dbReference type="PANTHER" id="PTHR24406">
    <property type="entry name" value="TRANSCRIPTIONAL REPRESSOR CTCFL-RELATED"/>
    <property type="match status" value="1"/>
</dbReference>
<sequence>EKTTKEDYCANYIEPGVTLVSDEEDIDPRDLIYTALNPSYPRFGSCQRVKGKRRLHLCDFCGKMVIDISYHYFTHETEPTFACSYCPAKIKTRSSLLAHVKTVHLKTITKTCEICGKGFVHHKTYRYHMSAHKNEGNTYECKLCARTFSHPTGYQQHFKKFHKCINKLKMSAEFRSLCMSNDLRFQMLRSMLEESAKSSKHEEIECLEVSDADIDMPDFDYLEEKDTGSSCEDLFSNQSCKRENSFAVRRIDDMGQTNANTAGDEKTTKEDYCANYIEPGVTLVSDEEDIDARDLIYTALNPTYPRVVPLMRERGKRKLHMCNICGLFVKHIPKHIINHEDDITEACPHCPVKMKQKANLMAHIRTVHLKTVMKRCEICDKGFVHHKTYRYHMVNGCIASDEALLIPLEDIVDFSVVLQDVSMVTGIDINEDNVASYAMCLECTAKLKSSVTFRNACLSNESHFQELYAVLVASVKEPCAQTIDTIELLDGSDGSEDMDPYMQEESLGEFVTSPESNEEFSQNASLIDETSHLSNSEDGEFSYSANYIQPGEILYAEEQDNKHKVDWNTSLNPPAPLPVLHLREPGKRKLLLCEICGIMVRHIPSHIDVHYPEGTYSCPHCPVKIKQRNNLQAHIKTVHLRKVMKTCNICGKGFIHHKTYRYHMLNHQGEGKTFECVDCSKTFSNSIYLRDHINRLHNPDKKIRKTHSGEAINEDNVASYAMCLECTAKLKSSITFRNACLSNESHFQELYAVLEASVKEPCAETIDEFVVSDGSEISEDMDLNALEESLANFNTCPERNEEFLQYASLIDQFDETSRLSNTQGEEFSYSANYIQPGEILYSEEQDNKH</sequence>
<dbReference type="Pfam" id="PF00096">
    <property type="entry name" value="zf-C2H2"/>
    <property type="match status" value="3"/>
</dbReference>
<dbReference type="STRING" id="112268.A0A182WG35"/>
<dbReference type="SMART" id="SM00355">
    <property type="entry name" value="ZnF_C2H2"/>
    <property type="match status" value="10"/>
</dbReference>
<protein>
    <recommendedName>
        <fullName evidence="13">C2H2-type domain-containing protein</fullName>
    </recommendedName>
</protein>
<dbReference type="Proteomes" id="UP000075920">
    <property type="component" value="Unassembled WGS sequence"/>
</dbReference>
<evidence type="ECO:0000313" key="11">
    <source>
        <dbReference type="EnsemblMetazoa" id="AMIN009333-PA"/>
    </source>
</evidence>
<dbReference type="Gene3D" id="3.30.160.60">
    <property type="entry name" value="Classic Zinc Finger"/>
    <property type="match status" value="5"/>
</dbReference>
<feature type="domain" description="C2H2-type" evidence="9">
    <location>
        <begin position="645"/>
        <end position="672"/>
    </location>
</feature>
<dbReference type="InterPro" id="IPR012934">
    <property type="entry name" value="Znf_AD"/>
</dbReference>
<dbReference type="InterPro" id="IPR050888">
    <property type="entry name" value="ZnF_C2H2-type_TF"/>
</dbReference>
<feature type="domain" description="ZAD" evidence="10">
    <location>
        <begin position="374"/>
        <end position="467"/>
    </location>
</feature>
<feature type="domain" description="C2H2-type" evidence="9">
    <location>
        <begin position="139"/>
        <end position="162"/>
    </location>
</feature>
<feature type="binding site" evidence="8">
    <location>
        <position position="443"/>
    </location>
    <ligand>
        <name>Zn(2+)</name>
        <dbReference type="ChEBI" id="CHEBI:29105"/>
    </ligand>
</feature>
<dbReference type="GO" id="GO:0005634">
    <property type="term" value="C:nucleus"/>
    <property type="evidence" value="ECO:0007669"/>
    <property type="project" value="UniProtKB-SubCell"/>
</dbReference>
<proteinExistence type="predicted"/>
<evidence type="ECO:0000256" key="1">
    <source>
        <dbReference type="ARBA" id="ARBA00004123"/>
    </source>
</evidence>
<evidence type="ECO:0000256" key="4">
    <source>
        <dbReference type="ARBA" id="ARBA00022771"/>
    </source>
</evidence>
<dbReference type="SUPFAM" id="SSF57667">
    <property type="entry name" value="beta-beta-alpha zinc fingers"/>
    <property type="match status" value="5"/>
</dbReference>
<organism evidence="11 12">
    <name type="scientific">Anopheles minimus</name>
    <dbReference type="NCBI Taxonomy" id="112268"/>
    <lineage>
        <taxon>Eukaryota</taxon>
        <taxon>Metazoa</taxon>
        <taxon>Ecdysozoa</taxon>
        <taxon>Arthropoda</taxon>
        <taxon>Hexapoda</taxon>
        <taxon>Insecta</taxon>
        <taxon>Pterygota</taxon>
        <taxon>Neoptera</taxon>
        <taxon>Endopterygota</taxon>
        <taxon>Diptera</taxon>
        <taxon>Nematocera</taxon>
        <taxon>Culicoidea</taxon>
        <taxon>Culicidae</taxon>
        <taxon>Anophelinae</taxon>
        <taxon>Anopheles</taxon>
    </lineage>
</organism>
<feature type="domain" description="C2H2-type" evidence="9">
    <location>
        <begin position="616"/>
        <end position="644"/>
    </location>
</feature>
<feature type="domain" description="C2H2-type" evidence="9">
    <location>
        <begin position="674"/>
        <end position="702"/>
    </location>
</feature>
<keyword evidence="3" id="KW-0677">Repeat</keyword>
<feature type="binding site" evidence="8">
    <location>
        <position position="379"/>
    </location>
    <ligand>
        <name>Zn(2+)</name>
        <dbReference type="ChEBI" id="CHEBI:29105"/>
    </ligand>
</feature>
<name>A0A182WG35_9DIPT</name>
<dbReference type="PROSITE" id="PS51915">
    <property type="entry name" value="ZAD"/>
    <property type="match status" value="1"/>
</dbReference>
<accession>A0A182WG35</accession>
<dbReference type="GO" id="GO:0008270">
    <property type="term" value="F:zinc ion binding"/>
    <property type="evidence" value="ECO:0007669"/>
    <property type="project" value="UniProtKB-UniRule"/>
</dbReference>
<feature type="binding site" evidence="8">
    <location>
        <position position="440"/>
    </location>
    <ligand>
        <name>Zn(2+)</name>
        <dbReference type="ChEBI" id="CHEBI:29105"/>
    </ligand>
</feature>
<keyword evidence="2 8" id="KW-0479">Metal-binding</keyword>
<evidence type="ECO:0000313" key="12">
    <source>
        <dbReference type="Proteomes" id="UP000075920"/>
    </source>
</evidence>
<evidence type="ECO:0000256" key="3">
    <source>
        <dbReference type="ARBA" id="ARBA00022737"/>
    </source>
</evidence>
<dbReference type="SMART" id="SM00868">
    <property type="entry name" value="zf-AD"/>
    <property type="match status" value="3"/>
</dbReference>
<dbReference type="AlphaFoldDB" id="A0A182WG35"/>
<feature type="domain" description="C2H2-type" evidence="9">
    <location>
        <begin position="81"/>
        <end position="104"/>
    </location>
</feature>
<dbReference type="InterPro" id="IPR013087">
    <property type="entry name" value="Znf_C2H2_type"/>
</dbReference>
<comment type="subcellular location">
    <subcellularLocation>
        <location evidence="1">Nucleus</location>
    </subcellularLocation>
</comment>
<evidence type="ECO:0000256" key="2">
    <source>
        <dbReference type="ARBA" id="ARBA00022723"/>
    </source>
</evidence>
<evidence type="ECO:0000256" key="6">
    <source>
        <dbReference type="ARBA" id="ARBA00023242"/>
    </source>
</evidence>
<keyword evidence="6" id="KW-0539">Nucleus</keyword>
<dbReference type="PROSITE" id="PS50157">
    <property type="entry name" value="ZINC_FINGER_C2H2_2"/>
    <property type="match status" value="6"/>
</dbReference>